<keyword evidence="2 5" id="KW-0238">DNA-binding</keyword>
<gene>
    <name evidence="5" type="ORF">H9754_09295</name>
</gene>
<dbReference type="PROSITE" id="PS00894">
    <property type="entry name" value="HTH_DEOR_1"/>
    <property type="match status" value="1"/>
</dbReference>
<comment type="caution">
    <text evidence="5">The sequence shown here is derived from an EMBL/GenBank/DDBJ whole genome shotgun (WGS) entry which is preliminary data.</text>
</comment>
<dbReference type="InterPro" id="IPR018356">
    <property type="entry name" value="Tscrpt_reg_HTH_DeoR_CS"/>
</dbReference>
<dbReference type="InterPro" id="IPR050313">
    <property type="entry name" value="Carb_Metab_HTH_regulators"/>
</dbReference>
<proteinExistence type="predicted"/>
<dbReference type="Pfam" id="PF00455">
    <property type="entry name" value="DeoRC"/>
    <property type="match status" value="1"/>
</dbReference>
<dbReference type="SUPFAM" id="SSF46785">
    <property type="entry name" value="Winged helix' DNA-binding domain"/>
    <property type="match status" value="1"/>
</dbReference>
<feature type="domain" description="HTH deoR-type" evidence="4">
    <location>
        <begin position="1"/>
        <end position="56"/>
    </location>
</feature>
<reference evidence="5" key="1">
    <citation type="journal article" date="2021" name="PeerJ">
        <title>Extensive microbial diversity within the chicken gut microbiome revealed by metagenomics and culture.</title>
        <authorList>
            <person name="Gilroy R."/>
            <person name="Ravi A."/>
            <person name="Getino M."/>
            <person name="Pursley I."/>
            <person name="Horton D.L."/>
            <person name="Alikhan N.F."/>
            <person name="Baker D."/>
            <person name="Gharbi K."/>
            <person name="Hall N."/>
            <person name="Watson M."/>
            <person name="Adriaenssens E.M."/>
            <person name="Foster-Nyarko E."/>
            <person name="Jarju S."/>
            <person name="Secka A."/>
            <person name="Antonio M."/>
            <person name="Oren A."/>
            <person name="Chaudhuri R.R."/>
            <person name="La Ragione R."/>
            <person name="Hildebrand F."/>
            <person name="Pallen M.J."/>
        </authorList>
    </citation>
    <scope>NUCLEOTIDE SEQUENCE</scope>
    <source>
        <strain evidence="5">ChiSjej3B21-8574</strain>
    </source>
</reference>
<evidence type="ECO:0000259" key="4">
    <source>
        <dbReference type="PROSITE" id="PS51000"/>
    </source>
</evidence>
<dbReference type="GO" id="GO:0003677">
    <property type="term" value="F:DNA binding"/>
    <property type="evidence" value="ECO:0007669"/>
    <property type="project" value="UniProtKB-KW"/>
</dbReference>
<dbReference type="PRINTS" id="PR00037">
    <property type="entry name" value="HTHLACR"/>
</dbReference>
<organism evidence="5 6">
    <name type="scientific">Candidatus Anaerostipes avistercoris</name>
    <dbReference type="NCBI Taxonomy" id="2838462"/>
    <lineage>
        <taxon>Bacteria</taxon>
        <taxon>Bacillati</taxon>
        <taxon>Bacillota</taxon>
        <taxon>Clostridia</taxon>
        <taxon>Lachnospirales</taxon>
        <taxon>Lachnospiraceae</taxon>
        <taxon>Anaerostipes</taxon>
    </lineage>
</organism>
<dbReference type="Proteomes" id="UP000823904">
    <property type="component" value="Unassembled WGS sequence"/>
</dbReference>
<dbReference type="Gene3D" id="1.10.10.10">
    <property type="entry name" value="Winged helix-like DNA-binding domain superfamily/Winged helix DNA-binding domain"/>
    <property type="match status" value="1"/>
</dbReference>
<keyword evidence="3" id="KW-0804">Transcription</keyword>
<dbReference type="InterPro" id="IPR037171">
    <property type="entry name" value="NagB/RpiA_transferase-like"/>
</dbReference>
<dbReference type="InterPro" id="IPR014036">
    <property type="entry name" value="DeoR-like_C"/>
</dbReference>
<dbReference type="Gene3D" id="3.40.50.1360">
    <property type="match status" value="1"/>
</dbReference>
<keyword evidence="1" id="KW-0805">Transcription regulation</keyword>
<reference evidence="5" key="2">
    <citation type="submission" date="2021-04" db="EMBL/GenBank/DDBJ databases">
        <authorList>
            <person name="Gilroy R."/>
        </authorList>
    </citation>
    <scope>NUCLEOTIDE SEQUENCE</scope>
    <source>
        <strain evidence="5">ChiSjej3B21-8574</strain>
    </source>
</reference>
<dbReference type="SMART" id="SM00420">
    <property type="entry name" value="HTH_DEOR"/>
    <property type="match status" value="1"/>
</dbReference>
<dbReference type="InterPro" id="IPR036388">
    <property type="entry name" value="WH-like_DNA-bd_sf"/>
</dbReference>
<dbReference type="SMART" id="SM01134">
    <property type="entry name" value="DeoRC"/>
    <property type="match status" value="1"/>
</dbReference>
<dbReference type="Pfam" id="PF08220">
    <property type="entry name" value="HTH_DeoR"/>
    <property type="match status" value="1"/>
</dbReference>
<dbReference type="SUPFAM" id="SSF100950">
    <property type="entry name" value="NagB/RpiA/CoA transferase-like"/>
    <property type="match status" value="1"/>
</dbReference>
<dbReference type="GO" id="GO:0003700">
    <property type="term" value="F:DNA-binding transcription factor activity"/>
    <property type="evidence" value="ECO:0007669"/>
    <property type="project" value="InterPro"/>
</dbReference>
<accession>A0A9D2T9L8</accession>
<name>A0A9D2T9L8_9FIRM</name>
<dbReference type="InterPro" id="IPR036390">
    <property type="entry name" value="WH_DNA-bd_sf"/>
</dbReference>
<dbReference type="PANTHER" id="PTHR30363">
    <property type="entry name" value="HTH-TYPE TRANSCRIPTIONAL REGULATOR SRLR-RELATED"/>
    <property type="match status" value="1"/>
</dbReference>
<evidence type="ECO:0000256" key="2">
    <source>
        <dbReference type="ARBA" id="ARBA00023125"/>
    </source>
</evidence>
<dbReference type="PANTHER" id="PTHR30363:SF44">
    <property type="entry name" value="AGA OPERON TRANSCRIPTIONAL REPRESSOR-RELATED"/>
    <property type="match status" value="1"/>
</dbReference>
<evidence type="ECO:0000313" key="5">
    <source>
        <dbReference type="EMBL" id="HJC50744.1"/>
    </source>
</evidence>
<dbReference type="PROSITE" id="PS51000">
    <property type="entry name" value="HTH_DEOR_2"/>
    <property type="match status" value="1"/>
</dbReference>
<sequence length="249" mass="28116">MKNRLEKIREKISIEKRVTVSDLSKLYKVTEETIRRDLDKLEAEGFLTRSFGGAVLNNSSQKENVQFYKRASINREEKKKIAVLAYDILSTKRAIATDASTTVMEAAKLMKDHEMIILSASTEIFTQLSDTNGRIISTGGTFNYKTLSLQGSVAKNTVKRYHVDLALISCKGINLELGVTDTSENEAEVKKCMIEQAKEVALLADHTKFGRTAFAHLADLEDLTYLITDRKPEDDWIEVCRQKGIKLIY</sequence>
<dbReference type="InterPro" id="IPR001034">
    <property type="entry name" value="DeoR_HTH"/>
</dbReference>
<evidence type="ECO:0000256" key="3">
    <source>
        <dbReference type="ARBA" id="ARBA00023163"/>
    </source>
</evidence>
<dbReference type="AlphaFoldDB" id="A0A9D2T9L8"/>
<evidence type="ECO:0000256" key="1">
    <source>
        <dbReference type="ARBA" id="ARBA00023015"/>
    </source>
</evidence>
<evidence type="ECO:0000313" key="6">
    <source>
        <dbReference type="Proteomes" id="UP000823904"/>
    </source>
</evidence>
<protein>
    <submittedName>
        <fullName evidence="5">DeoR/GlpR family DNA-binding transcription regulator</fullName>
    </submittedName>
</protein>
<dbReference type="EMBL" id="DWWD01000036">
    <property type="protein sequence ID" value="HJC50744.1"/>
    <property type="molecule type" value="Genomic_DNA"/>
</dbReference>